<protein>
    <recommendedName>
        <fullName evidence="3">F-box domain-containing protein</fullName>
    </recommendedName>
</protein>
<proteinExistence type="predicted"/>
<dbReference type="Gene3D" id="3.80.10.10">
    <property type="entry name" value="Ribonuclease Inhibitor"/>
    <property type="match status" value="1"/>
</dbReference>
<evidence type="ECO:0000313" key="1">
    <source>
        <dbReference type="EMBL" id="KAF8423152.1"/>
    </source>
</evidence>
<dbReference type="Proteomes" id="UP001194468">
    <property type="component" value="Unassembled WGS sequence"/>
</dbReference>
<reference evidence="1" key="2">
    <citation type="journal article" date="2020" name="Nat. Commun.">
        <title>Large-scale genome sequencing of mycorrhizal fungi provides insights into the early evolution of symbiotic traits.</title>
        <authorList>
            <person name="Miyauchi S."/>
            <person name="Kiss E."/>
            <person name="Kuo A."/>
            <person name="Drula E."/>
            <person name="Kohler A."/>
            <person name="Sanchez-Garcia M."/>
            <person name="Morin E."/>
            <person name="Andreopoulos B."/>
            <person name="Barry K.W."/>
            <person name="Bonito G."/>
            <person name="Buee M."/>
            <person name="Carver A."/>
            <person name="Chen C."/>
            <person name="Cichocki N."/>
            <person name="Clum A."/>
            <person name="Culley D."/>
            <person name="Crous P.W."/>
            <person name="Fauchery L."/>
            <person name="Girlanda M."/>
            <person name="Hayes R.D."/>
            <person name="Keri Z."/>
            <person name="LaButti K."/>
            <person name="Lipzen A."/>
            <person name="Lombard V."/>
            <person name="Magnuson J."/>
            <person name="Maillard F."/>
            <person name="Murat C."/>
            <person name="Nolan M."/>
            <person name="Ohm R.A."/>
            <person name="Pangilinan J."/>
            <person name="Pereira M.F."/>
            <person name="Perotto S."/>
            <person name="Peter M."/>
            <person name="Pfister S."/>
            <person name="Riley R."/>
            <person name="Sitrit Y."/>
            <person name="Stielow J.B."/>
            <person name="Szollosi G."/>
            <person name="Zifcakova L."/>
            <person name="Stursova M."/>
            <person name="Spatafora J.W."/>
            <person name="Tedersoo L."/>
            <person name="Vaario L.M."/>
            <person name="Yamada A."/>
            <person name="Yan M."/>
            <person name="Wang P."/>
            <person name="Xu J."/>
            <person name="Bruns T."/>
            <person name="Baldrian P."/>
            <person name="Vilgalys R."/>
            <person name="Dunand C."/>
            <person name="Henrissat B."/>
            <person name="Grigoriev I.V."/>
            <person name="Hibbett D."/>
            <person name="Nagy L.G."/>
            <person name="Martin F.M."/>
        </authorList>
    </citation>
    <scope>NUCLEOTIDE SEQUENCE</scope>
    <source>
        <strain evidence="1">BED1</strain>
    </source>
</reference>
<dbReference type="EMBL" id="WHUW01000118">
    <property type="protein sequence ID" value="KAF8423152.1"/>
    <property type="molecule type" value="Genomic_DNA"/>
</dbReference>
<keyword evidence="2" id="KW-1185">Reference proteome</keyword>
<evidence type="ECO:0008006" key="3">
    <source>
        <dbReference type="Google" id="ProtNLM"/>
    </source>
</evidence>
<organism evidence="1 2">
    <name type="scientific">Boletus edulis BED1</name>
    <dbReference type="NCBI Taxonomy" id="1328754"/>
    <lineage>
        <taxon>Eukaryota</taxon>
        <taxon>Fungi</taxon>
        <taxon>Dikarya</taxon>
        <taxon>Basidiomycota</taxon>
        <taxon>Agaricomycotina</taxon>
        <taxon>Agaricomycetes</taxon>
        <taxon>Agaricomycetidae</taxon>
        <taxon>Boletales</taxon>
        <taxon>Boletineae</taxon>
        <taxon>Boletaceae</taxon>
        <taxon>Boletoideae</taxon>
        <taxon>Boletus</taxon>
    </lineage>
</organism>
<reference evidence="1" key="1">
    <citation type="submission" date="2019-10" db="EMBL/GenBank/DDBJ databases">
        <authorList>
            <consortium name="DOE Joint Genome Institute"/>
            <person name="Kuo A."/>
            <person name="Miyauchi S."/>
            <person name="Kiss E."/>
            <person name="Drula E."/>
            <person name="Kohler A."/>
            <person name="Sanchez-Garcia M."/>
            <person name="Andreopoulos B."/>
            <person name="Barry K.W."/>
            <person name="Bonito G."/>
            <person name="Buee M."/>
            <person name="Carver A."/>
            <person name="Chen C."/>
            <person name="Cichocki N."/>
            <person name="Clum A."/>
            <person name="Culley D."/>
            <person name="Crous P.W."/>
            <person name="Fauchery L."/>
            <person name="Girlanda M."/>
            <person name="Hayes R."/>
            <person name="Keri Z."/>
            <person name="LaButti K."/>
            <person name="Lipzen A."/>
            <person name="Lombard V."/>
            <person name="Magnuson J."/>
            <person name="Maillard F."/>
            <person name="Morin E."/>
            <person name="Murat C."/>
            <person name="Nolan M."/>
            <person name="Ohm R."/>
            <person name="Pangilinan J."/>
            <person name="Pereira M."/>
            <person name="Perotto S."/>
            <person name="Peter M."/>
            <person name="Riley R."/>
            <person name="Sitrit Y."/>
            <person name="Stielow B."/>
            <person name="Szollosi G."/>
            <person name="Zifcakova L."/>
            <person name="Stursova M."/>
            <person name="Spatafora J.W."/>
            <person name="Tedersoo L."/>
            <person name="Vaario L.-M."/>
            <person name="Yamada A."/>
            <person name="Yan M."/>
            <person name="Wang P."/>
            <person name="Xu J."/>
            <person name="Bruns T."/>
            <person name="Baldrian P."/>
            <person name="Vilgalys R."/>
            <person name="Henrissat B."/>
            <person name="Grigoriev I.V."/>
            <person name="Hibbett D."/>
            <person name="Nagy L.G."/>
            <person name="Martin F.M."/>
        </authorList>
    </citation>
    <scope>NUCLEOTIDE SEQUENCE</scope>
    <source>
        <strain evidence="1">BED1</strain>
    </source>
</reference>
<sequence>MHQALKIEELLLNIFNHCCPSTLRTNQHKKATSDLAALARTCRAFKEPALDVLWSVLIDLSPLIRCLPEASHPSRLFPGDLYSFSRSLTQTDWDILYGYTRRIQSVQDFDNELDRESIKILSMPPTTRPLFPNLRVLQCAYTEITMPLLQLPLPSLVSLHVDFENSQLFQSSLVSFLKFSPNITRLCISMCQTEGTFSKIERSYICRWQNLRTVICPEITLDVDALVHLSHIPALTNLNFMLSVTLQTFSSPLFFPNLHELALHSHSLDPISRLLSHTRLATMTNFLAAIGSCPSRQDLSFFFDSIQTSGADHTIRCLWLTQSVTHPSSNPRSVLLGLEDLRPCMAFSNLSFITLDIEWNVGLTNSTVLEFVSTWPRLGHLQINVGWGWNSQGGITPDGLLRLLQTCRSLCHIAVAFDTRGYTELPPSQALASLELTLPPMFLFDVLDSIIEAESVQAVTSFLSGIAAATYDFNFLYWGGPYVVEAPGMDEYMERWEHIGDRVEHQRWSEVHE</sequence>
<dbReference type="AlphaFoldDB" id="A0AAD4BE52"/>
<comment type="caution">
    <text evidence="1">The sequence shown here is derived from an EMBL/GenBank/DDBJ whole genome shotgun (WGS) entry which is preliminary data.</text>
</comment>
<accession>A0AAD4BE52</accession>
<dbReference type="SUPFAM" id="SSF52047">
    <property type="entry name" value="RNI-like"/>
    <property type="match status" value="1"/>
</dbReference>
<evidence type="ECO:0000313" key="2">
    <source>
        <dbReference type="Proteomes" id="UP001194468"/>
    </source>
</evidence>
<gene>
    <name evidence="1" type="ORF">L210DRAFT_3653935</name>
</gene>
<dbReference type="InterPro" id="IPR032675">
    <property type="entry name" value="LRR_dom_sf"/>
</dbReference>
<name>A0AAD4BE52_BOLED</name>